<accession>A0ABR2WFI6</accession>
<gene>
    <name evidence="1" type="ORF">K7432_015908</name>
</gene>
<proteinExistence type="predicted"/>
<dbReference type="EMBL" id="JASJQH010002343">
    <property type="protein sequence ID" value="KAK9760266.1"/>
    <property type="molecule type" value="Genomic_DNA"/>
</dbReference>
<comment type="caution">
    <text evidence="1">The sequence shown here is derived from an EMBL/GenBank/DDBJ whole genome shotgun (WGS) entry which is preliminary data.</text>
</comment>
<protein>
    <submittedName>
        <fullName evidence="1">Uncharacterized protein</fullName>
    </submittedName>
</protein>
<evidence type="ECO:0000313" key="1">
    <source>
        <dbReference type="EMBL" id="KAK9760266.1"/>
    </source>
</evidence>
<name>A0ABR2WFI6_9FUNG</name>
<evidence type="ECO:0000313" key="2">
    <source>
        <dbReference type="Proteomes" id="UP001479436"/>
    </source>
</evidence>
<dbReference type="Proteomes" id="UP001479436">
    <property type="component" value="Unassembled WGS sequence"/>
</dbReference>
<reference evidence="1 2" key="1">
    <citation type="submission" date="2023-04" db="EMBL/GenBank/DDBJ databases">
        <title>Genome of Basidiobolus ranarum AG-B5.</title>
        <authorList>
            <person name="Stajich J.E."/>
            <person name="Carter-House D."/>
            <person name="Gryganskyi A."/>
        </authorList>
    </citation>
    <scope>NUCLEOTIDE SEQUENCE [LARGE SCALE GENOMIC DNA]</scope>
    <source>
        <strain evidence="1 2">AG-B5</strain>
    </source>
</reference>
<organism evidence="1 2">
    <name type="scientific">Basidiobolus ranarum</name>
    <dbReference type="NCBI Taxonomy" id="34480"/>
    <lineage>
        <taxon>Eukaryota</taxon>
        <taxon>Fungi</taxon>
        <taxon>Fungi incertae sedis</taxon>
        <taxon>Zoopagomycota</taxon>
        <taxon>Entomophthoromycotina</taxon>
        <taxon>Basidiobolomycetes</taxon>
        <taxon>Basidiobolales</taxon>
        <taxon>Basidiobolaceae</taxon>
        <taxon>Basidiobolus</taxon>
    </lineage>
</organism>
<keyword evidence="2" id="KW-1185">Reference proteome</keyword>
<sequence length="149" mass="16250">MLRSSNNMIPTIFIKEKKFYSKSIQAIHFIMSSKVFCLLLSVLGAMSVIDAAPANCYNIPSAGGCIDGCNMQAGIQLFDDYSSDLTSPFFVKSLALQCDRANPNFIPFMTSAGICMVDCPIPQQSAYNSTYRASCSWYKTNKSGSTGCN</sequence>